<name>A0AAV9BD63_ACOGR</name>
<dbReference type="InterPro" id="IPR018289">
    <property type="entry name" value="MULE_transposase_dom"/>
</dbReference>
<dbReference type="Pfam" id="PF10551">
    <property type="entry name" value="MULE"/>
    <property type="match status" value="1"/>
</dbReference>
<dbReference type="EMBL" id="JAUJYN010000004">
    <property type="protein sequence ID" value="KAK1274266.1"/>
    <property type="molecule type" value="Genomic_DNA"/>
</dbReference>
<dbReference type="InterPro" id="IPR031052">
    <property type="entry name" value="FHY3/FAR1"/>
</dbReference>
<evidence type="ECO:0000259" key="2">
    <source>
        <dbReference type="Pfam" id="PF10551"/>
    </source>
</evidence>
<gene>
    <name evidence="3" type="ORF">QJS04_geneDACA010781</name>
</gene>
<protein>
    <recommendedName>
        <fullName evidence="1">Protein FAR1-RELATED SEQUENCE</fullName>
    </recommendedName>
</protein>
<evidence type="ECO:0000313" key="4">
    <source>
        <dbReference type="Proteomes" id="UP001179952"/>
    </source>
</evidence>
<evidence type="ECO:0000256" key="1">
    <source>
        <dbReference type="RuleBase" id="RU367018"/>
    </source>
</evidence>
<comment type="caution">
    <text evidence="3">The sequence shown here is derived from an EMBL/GenBank/DDBJ whole genome shotgun (WGS) entry which is preliminary data.</text>
</comment>
<sequence>MPFAPFVGVNHHGQSVLFGCGLLSNENIETYIWLFKAVAQVFPESRHRLCLWHIMKKLPEKLGIFKNYDEIKKRMKSIVYESLTHGDFDTNWLQMVEEHGLLENAWLSSLFTDRLRWVPVYVKETFWTGMSTTQRSESMNAFFDDYVNSKTTLKQFVEQYDNALKSKVEKEEKADFHSINSIIPLLMEFYFEKQFQEAYTHDCYKLMYEEVFY</sequence>
<organism evidence="3 4">
    <name type="scientific">Acorus gramineus</name>
    <name type="common">Dwarf sweet flag</name>
    <dbReference type="NCBI Taxonomy" id="55184"/>
    <lineage>
        <taxon>Eukaryota</taxon>
        <taxon>Viridiplantae</taxon>
        <taxon>Streptophyta</taxon>
        <taxon>Embryophyta</taxon>
        <taxon>Tracheophyta</taxon>
        <taxon>Spermatophyta</taxon>
        <taxon>Magnoliopsida</taxon>
        <taxon>Liliopsida</taxon>
        <taxon>Acoraceae</taxon>
        <taxon>Acorus</taxon>
    </lineage>
</organism>
<dbReference type="AlphaFoldDB" id="A0AAV9BD63"/>
<comment type="similarity">
    <text evidence="1">Belongs to the FHY3/FAR1 family.</text>
</comment>
<dbReference type="GO" id="GO:0006355">
    <property type="term" value="P:regulation of DNA-templated transcription"/>
    <property type="evidence" value="ECO:0007669"/>
    <property type="project" value="UniProtKB-UniRule"/>
</dbReference>
<keyword evidence="4" id="KW-1185">Reference proteome</keyword>
<comment type="function">
    <text evidence="1">Putative transcription activator involved in regulating light control of development.</text>
</comment>
<keyword evidence="1" id="KW-0862">Zinc</keyword>
<dbReference type="PANTHER" id="PTHR31669:SF283">
    <property type="entry name" value="PROTEIN FAR1-RELATED SEQUENCE"/>
    <property type="match status" value="1"/>
</dbReference>
<dbReference type="GO" id="GO:0008270">
    <property type="term" value="F:zinc ion binding"/>
    <property type="evidence" value="ECO:0007669"/>
    <property type="project" value="UniProtKB-UniRule"/>
</dbReference>
<dbReference type="PANTHER" id="PTHR31669">
    <property type="entry name" value="PROTEIN FAR1-RELATED SEQUENCE 10-RELATED"/>
    <property type="match status" value="1"/>
</dbReference>
<feature type="domain" description="MULE transposase" evidence="2">
    <location>
        <begin position="1"/>
        <end position="37"/>
    </location>
</feature>
<keyword evidence="1" id="KW-0479">Metal-binding</keyword>
<comment type="subcellular location">
    <subcellularLocation>
        <location evidence="1">Nucleus</location>
    </subcellularLocation>
</comment>
<proteinExistence type="inferred from homology"/>
<evidence type="ECO:0000313" key="3">
    <source>
        <dbReference type="EMBL" id="KAK1274266.1"/>
    </source>
</evidence>
<keyword evidence="1" id="KW-0539">Nucleus</keyword>
<dbReference type="GO" id="GO:0005634">
    <property type="term" value="C:nucleus"/>
    <property type="evidence" value="ECO:0007669"/>
    <property type="project" value="UniProtKB-SubCell"/>
</dbReference>
<reference evidence="3" key="1">
    <citation type="journal article" date="2023" name="Nat. Commun.">
        <title>Diploid and tetraploid genomes of Acorus and the evolution of monocots.</title>
        <authorList>
            <person name="Ma L."/>
            <person name="Liu K.W."/>
            <person name="Li Z."/>
            <person name="Hsiao Y.Y."/>
            <person name="Qi Y."/>
            <person name="Fu T."/>
            <person name="Tang G.D."/>
            <person name="Zhang D."/>
            <person name="Sun W.H."/>
            <person name="Liu D.K."/>
            <person name="Li Y."/>
            <person name="Chen G.Z."/>
            <person name="Liu X.D."/>
            <person name="Liao X.Y."/>
            <person name="Jiang Y.T."/>
            <person name="Yu X."/>
            <person name="Hao Y."/>
            <person name="Huang J."/>
            <person name="Zhao X.W."/>
            <person name="Ke S."/>
            <person name="Chen Y.Y."/>
            <person name="Wu W.L."/>
            <person name="Hsu J.L."/>
            <person name="Lin Y.F."/>
            <person name="Huang M.D."/>
            <person name="Li C.Y."/>
            <person name="Huang L."/>
            <person name="Wang Z.W."/>
            <person name="Zhao X."/>
            <person name="Zhong W.Y."/>
            <person name="Peng D.H."/>
            <person name="Ahmad S."/>
            <person name="Lan S."/>
            <person name="Zhang J.S."/>
            <person name="Tsai W.C."/>
            <person name="Van de Peer Y."/>
            <person name="Liu Z.J."/>
        </authorList>
    </citation>
    <scope>NUCLEOTIDE SEQUENCE</scope>
    <source>
        <strain evidence="3">SCP</strain>
    </source>
</reference>
<dbReference type="Proteomes" id="UP001179952">
    <property type="component" value="Unassembled WGS sequence"/>
</dbReference>
<keyword evidence="1" id="KW-0863">Zinc-finger</keyword>
<accession>A0AAV9BD63</accession>
<reference evidence="3" key="2">
    <citation type="submission" date="2023-06" db="EMBL/GenBank/DDBJ databases">
        <authorList>
            <person name="Ma L."/>
            <person name="Liu K.-W."/>
            <person name="Li Z."/>
            <person name="Hsiao Y.-Y."/>
            <person name="Qi Y."/>
            <person name="Fu T."/>
            <person name="Tang G."/>
            <person name="Zhang D."/>
            <person name="Sun W.-H."/>
            <person name="Liu D.-K."/>
            <person name="Li Y."/>
            <person name="Chen G.-Z."/>
            <person name="Liu X.-D."/>
            <person name="Liao X.-Y."/>
            <person name="Jiang Y.-T."/>
            <person name="Yu X."/>
            <person name="Hao Y."/>
            <person name="Huang J."/>
            <person name="Zhao X.-W."/>
            <person name="Ke S."/>
            <person name="Chen Y.-Y."/>
            <person name="Wu W.-L."/>
            <person name="Hsu J.-L."/>
            <person name="Lin Y.-F."/>
            <person name="Huang M.-D."/>
            <person name="Li C.-Y."/>
            <person name="Huang L."/>
            <person name="Wang Z.-W."/>
            <person name="Zhao X."/>
            <person name="Zhong W.-Y."/>
            <person name="Peng D.-H."/>
            <person name="Ahmad S."/>
            <person name="Lan S."/>
            <person name="Zhang J.-S."/>
            <person name="Tsai W.-C."/>
            <person name="Van De Peer Y."/>
            <person name="Liu Z.-J."/>
        </authorList>
    </citation>
    <scope>NUCLEOTIDE SEQUENCE</scope>
    <source>
        <strain evidence="3">SCP</strain>
        <tissue evidence="3">Leaves</tissue>
    </source>
</reference>